<reference evidence="1" key="1">
    <citation type="journal article" date="2020" name="G3 (Bethesda)">
        <title>High-Quality Assemblies for Three Invasive Social Wasps from the &lt;i&gt;Vespula&lt;/i&gt; Genus.</title>
        <authorList>
            <person name="Harrop T.W.R."/>
            <person name="Guhlin J."/>
            <person name="McLaughlin G.M."/>
            <person name="Permina E."/>
            <person name="Stockwell P."/>
            <person name="Gilligan J."/>
            <person name="Le Lec M.F."/>
            <person name="Gruber M.A.M."/>
            <person name="Quinn O."/>
            <person name="Lovegrove M."/>
            <person name="Duncan E.J."/>
            <person name="Remnant E.J."/>
            <person name="Van Eeckhoven J."/>
            <person name="Graham B."/>
            <person name="Knapp R.A."/>
            <person name="Langford K.W."/>
            <person name="Kronenberg Z."/>
            <person name="Press M.O."/>
            <person name="Eacker S.M."/>
            <person name="Wilson-Rankin E.E."/>
            <person name="Purcell J."/>
            <person name="Lester P.J."/>
            <person name="Dearden P.K."/>
        </authorList>
    </citation>
    <scope>NUCLEOTIDE SEQUENCE</scope>
    <source>
        <strain evidence="1">Volc-1</strain>
    </source>
</reference>
<comment type="caution">
    <text evidence="1">The sequence shown here is derived from an EMBL/GenBank/DDBJ whole genome shotgun (WGS) entry which is preliminary data.</text>
</comment>
<proteinExistence type="predicted"/>
<accession>A0A834KSH2</accession>
<dbReference type="EMBL" id="JACSDY010000012">
    <property type="protein sequence ID" value="KAF7413244.1"/>
    <property type="molecule type" value="Genomic_DNA"/>
</dbReference>
<dbReference type="Proteomes" id="UP000600918">
    <property type="component" value="Unassembled WGS sequence"/>
</dbReference>
<evidence type="ECO:0000313" key="2">
    <source>
        <dbReference type="Proteomes" id="UP000600918"/>
    </source>
</evidence>
<name>A0A834KSH2_VESPE</name>
<gene>
    <name evidence="1" type="ORF">H0235_013095</name>
</gene>
<dbReference type="AlphaFoldDB" id="A0A834KSH2"/>
<evidence type="ECO:0000313" key="1">
    <source>
        <dbReference type="EMBL" id="KAF7413244.1"/>
    </source>
</evidence>
<sequence>MVRKRRLRAVRSDAANLYPEKKNWPANLYNSLKKPALTMARELEVMFVRLYRWFSSSKEKHWIGSGGKIIFILSTGFGSEAEPESGKCE</sequence>
<keyword evidence="2" id="KW-1185">Reference proteome</keyword>
<organism evidence="1 2">
    <name type="scientific">Vespula pensylvanica</name>
    <name type="common">Western yellow jacket</name>
    <name type="synonym">Wasp</name>
    <dbReference type="NCBI Taxonomy" id="30213"/>
    <lineage>
        <taxon>Eukaryota</taxon>
        <taxon>Metazoa</taxon>
        <taxon>Ecdysozoa</taxon>
        <taxon>Arthropoda</taxon>
        <taxon>Hexapoda</taxon>
        <taxon>Insecta</taxon>
        <taxon>Pterygota</taxon>
        <taxon>Neoptera</taxon>
        <taxon>Endopterygota</taxon>
        <taxon>Hymenoptera</taxon>
        <taxon>Apocrita</taxon>
        <taxon>Aculeata</taxon>
        <taxon>Vespoidea</taxon>
        <taxon>Vespidae</taxon>
        <taxon>Vespinae</taxon>
        <taxon>Vespula</taxon>
    </lineage>
</organism>
<protein>
    <submittedName>
        <fullName evidence="1">Uncharacterized protein</fullName>
    </submittedName>
</protein>